<keyword evidence="4" id="KW-1185">Reference proteome</keyword>
<evidence type="ECO:0000256" key="1">
    <source>
        <dbReference type="SAM" id="MobiDB-lite"/>
    </source>
</evidence>
<accession>A0A0L6W6H6</accession>
<protein>
    <submittedName>
        <fullName evidence="3">Stage III sporulation protein AG</fullName>
    </submittedName>
</protein>
<feature type="transmembrane region" description="Helical" evidence="2">
    <location>
        <begin position="29"/>
        <end position="49"/>
    </location>
</feature>
<evidence type="ECO:0000313" key="4">
    <source>
        <dbReference type="Proteomes" id="UP000037175"/>
    </source>
</evidence>
<dbReference type="NCBIfam" id="TIGR02830">
    <property type="entry name" value="spore_III_AG"/>
    <property type="match status" value="1"/>
</dbReference>
<dbReference type="RefSeq" id="WP_052216639.1">
    <property type="nucleotide sequence ID" value="NZ_LGTE01000002.1"/>
</dbReference>
<gene>
    <name evidence="3" type="ORF">Tfer_0392</name>
</gene>
<keyword evidence="2" id="KW-1133">Transmembrane helix</keyword>
<dbReference type="AlphaFoldDB" id="A0A0L6W6H6"/>
<comment type="caution">
    <text evidence="3">The sequence shown here is derived from an EMBL/GenBank/DDBJ whole genome shotgun (WGS) entry which is preliminary data.</text>
</comment>
<dbReference type="Proteomes" id="UP000037175">
    <property type="component" value="Unassembled WGS sequence"/>
</dbReference>
<proteinExistence type="predicted"/>
<keyword evidence="2" id="KW-0812">Transmembrane</keyword>
<organism evidence="3 4">
    <name type="scientific">Thermincola ferriacetica</name>
    <dbReference type="NCBI Taxonomy" id="281456"/>
    <lineage>
        <taxon>Bacteria</taxon>
        <taxon>Bacillati</taxon>
        <taxon>Bacillota</taxon>
        <taxon>Clostridia</taxon>
        <taxon>Eubacteriales</taxon>
        <taxon>Thermincolaceae</taxon>
        <taxon>Thermincola</taxon>
    </lineage>
</organism>
<feature type="region of interest" description="Disordered" evidence="1">
    <location>
        <begin position="57"/>
        <end position="79"/>
    </location>
</feature>
<dbReference type="EMBL" id="LGTE01000002">
    <property type="protein sequence ID" value="KNZ70714.1"/>
    <property type="molecule type" value="Genomic_DNA"/>
</dbReference>
<keyword evidence="2" id="KW-0472">Membrane</keyword>
<dbReference type="InterPro" id="IPR014195">
    <property type="entry name" value="Spore_III_AG"/>
</dbReference>
<reference evidence="4" key="1">
    <citation type="submission" date="2015-07" db="EMBL/GenBank/DDBJ databases">
        <title>Complete Genome of Thermincola ferriacetica strain Z-0001T.</title>
        <authorList>
            <person name="Lusk B."/>
            <person name="Badalamenti J.P."/>
            <person name="Parameswaran P."/>
            <person name="Bond D.R."/>
            <person name="Torres C.I."/>
        </authorList>
    </citation>
    <scope>NUCLEOTIDE SEQUENCE [LARGE SCALE GENOMIC DNA]</scope>
    <source>
        <strain evidence="4">Z-0001</strain>
    </source>
</reference>
<evidence type="ECO:0000313" key="3">
    <source>
        <dbReference type="EMBL" id="KNZ70714.1"/>
    </source>
</evidence>
<feature type="compositionally biased region" description="Polar residues" evidence="1">
    <location>
        <begin position="61"/>
        <end position="79"/>
    </location>
</feature>
<evidence type="ECO:0000256" key="2">
    <source>
        <dbReference type="SAM" id="Phobius"/>
    </source>
</evidence>
<name>A0A0L6W6H6_9FIRM</name>
<sequence>MGNKFFDQLISFFGRNERKDGADKKTNKFNLFIIIGAFGLMLIVLANNFGQQKPQVKITADSGSGSSGQRAEQHISSGTDITDAENAISEKLAEILSQIDGAGEVKATVNLASTMEYEYAVNTSTSNKTTQETDQKGGNRTVTELNEDGQLVLIREGEGNKEIPVVKKEIKPQVQGVVVVAEGANDPEIKARLLDAVQVFLNVSPHRVVVLPKESR</sequence>